<feature type="region of interest" description="Disordered" evidence="1">
    <location>
        <begin position="1"/>
        <end position="50"/>
    </location>
</feature>
<protein>
    <submittedName>
        <fullName evidence="2">Uncharacterized protein</fullName>
    </submittedName>
</protein>
<reference evidence="2 3" key="1">
    <citation type="submission" date="2019-06" db="EMBL/GenBank/DDBJ databases">
        <title>Draft genomes of female and male turbot (Scophthalmus maximus).</title>
        <authorList>
            <person name="Xu H."/>
            <person name="Xu X.-W."/>
            <person name="Shao C."/>
            <person name="Chen S."/>
        </authorList>
    </citation>
    <scope>NUCLEOTIDE SEQUENCE [LARGE SCALE GENOMIC DNA]</scope>
    <source>
        <strain evidence="2">Ysfricsl-2016a</strain>
        <tissue evidence="2">Blood</tissue>
    </source>
</reference>
<organism evidence="2 3">
    <name type="scientific">Scophthalmus maximus</name>
    <name type="common">Turbot</name>
    <name type="synonym">Psetta maxima</name>
    <dbReference type="NCBI Taxonomy" id="52904"/>
    <lineage>
        <taxon>Eukaryota</taxon>
        <taxon>Metazoa</taxon>
        <taxon>Chordata</taxon>
        <taxon>Craniata</taxon>
        <taxon>Vertebrata</taxon>
        <taxon>Euteleostomi</taxon>
        <taxon>Actinopterygii</taxon>
        <taxon>Neopterygii</taxon>
        <taxon>Teleostei</taxon>
        <taxon>Neoteleostei</taxon>
        <taxon>Acanthomorphata</taxon>
        <taxon>Carangaria</taxon>
        <taxon>Pleuronectiformes</taxon>
        <taxon>Pleuronectoidei</taxon>
        <taxon>Scophthalmidae</taxon>
        <taxon>Scophthalmus</taxon>
    </lineage>
</organism>
<gene>
    <name evidence="2" type="ORF">F2P81_019464</name>
</gene>
<comment type="caution">
    <text evidence="2">The sequence shown here is derived from an EMBL/GenBank/DDBJ whole genome shotgun (WGS) entry which is preliminary data.</text>
</comment>
<dbReference type="Proteomes" id="UP000438429">
    <property type="component" value="Unassembled WGS sequence"/>
</dbReference>
<name>A0A6A4S5S8_SCOMX</name>
<evidence type="ECO:0000256" key="1">
    <source>
        <dbReference type="SAM" id="MobiDB-lite"/>
    </source>
</evidence>
<evidence type="ECO:0000313" key="2">
    <source>
        <dbReference type="EMBL" id="KAF0028377.1"/>
    </source>
</evidence>
<dbReference type="EMBL" id="VEVO01000017">
    <property type="protein sequence ID" value="KAF0028377.1"/>
    <property type="molecule type" value="Genomic_DNA"/>
</dbReference>
<dbReference type="AlphaFoldDB" id="A0A6A4S5S8"/>
<accession>A0A6A4S5S8</accession>
<sequence length="126" mass="13380">MAEENNGETKQEESEDGIRAHEGEKQGLSTAACTANSCADGERSRSRAPPLNQLTIPLFCGQAPMGTMRNLQRHPDDIPPSVVTSLGTTSADVPTTAAVGADIVSYLTVWVFNGPIDETAQKLIPQ</sequence>
<proteinExistence type="predicted"/>
<feature type="compositionally biased region" description="Polar residues" evidence="1">
    <location>
        <begin position="27"/>
        <end position="37"/>
    </location>
</feature>
<feature type="compositionally biased region" description="Basic and acidic residues" evidence="1">
    <location>
        <begin position="7"/>
        <end position="25"/>
    </location>
</feature>
<evidence type="ECO:0000313" key="3">
    <source>
        <dbReference type="Proteomes" id="UP000438429"/>
    </source>
</evidence>